<dbReference type="STRING" id="279058.LT85_1184"/>
<evidence type="ECO:0000313" key="14">
    <source>
        <dbReference type="EMBL" id="AIY40342.1"/>
    </source>
</evidence>
<feature type="transmembrane region" description="Helical" evidence="11">
    <location>
        <begin position="61"/>
        <end position="84"/>
    </location>
</feature>
<evidence type="ECO:0000256" key="1">
    <source>
        <dbReference type="ARBA" id="ARBA00004651"/>
    </source>
</evidence>
<comment type="subcellular location">
    <subcellularLocation>
        <location evidence="1">Cell membrane</location>
        <topology evidence="1">Multi-pass membrane protein</topology>
    </subcellularLocation>
</comment>
<dbReference type="GO" id="GO:0015421">
    <property type="term" value="F:ABC-type oligopeptide transporter activity"/>
    <property type="evidence" value="ECO:0007669"/>
    <property type="project" value="TreeGrafter"/>
</dbReference>
<dbReference type="InterPro" id="IPR011917">
    <property type="entry name" value="ABC_transpr_lipidA"/>
</dbReference>
<dbReference type="PANTHER" id="PTHR43394:SF1">
    <property type="entry name" value="ATP-BINDING CASSETTE SUB-FAMILY B MEMBER 10, MITOCHONDRIAL"/>
    <property type="match status" value="1"/>
</dbReference>
<feature type="transmembrane region" description="Helical" evidence="11">
    <location>
        <begin position="24"/>
        <end position="49"/>
    </location>
</feature>
<dbReference type="PANTHER" id="PTHR43394">
    <property type="entry name" value="ATP-DEPENDENT PERMEASE MDL1, MITOCHONDRIAL"/>
    <property type="match status" value="1"/>
</dbReference>
<dbReference type="InterPro" id="IPR003593">
    <property type="entry name" value="AAA+_ATPase"/>
</dbReference>
<dbReference type="Pfam" id="PF00005">
    <property type="entry name" value="ABC_tran"/>
    <property type="match status" value="1"/>
</dbReference>
<keyword evidence="15" id="KW-1185">Reference proteome</keyword>
<dbReference type="InterPro" id="IPR003439">
    <property type="entry name" value="ABC_transporter-like_ATP-bd"/>
</dbReference>
<evidence type="ECO:0000313" key="15">
    <source>
        <dbReference type="Proteomes" id="UP000030302"/>
    </source>
</evidence>
<dbReference type="InterPro" id="IPR039421">
    <property type="entry name" value="Type_1_exporter"/>
</dbReference>
<organism evidence="14 15">
    <name type="scientific">Collimonas arenae</name>
    <dbReference type="NCBI Taxonomy" id="279058"/>
    <lineage>
        <taxon>Bacteria</taxon>
        <taxon>Pseudomonadati</taxon>
        <taxon>Pseudomonadota</taxon>
        <taxon>Betaproteobacteria</taxon>
        <taxon>Burkholderiales</taxon>
        <taxon>Oxalobacteraceae</taxon>
        <taxon>Collimonas</taxon>
    </lineage>
</organism>
<dbReference type="KEGG" id="care:LT85_1184"/>
<keyword evidence="3" id="KW-1003">Cell membrane</keyword>
<dbReference type="Proteomes" id="UP000030302">
    <property type="component" value="Chromosome"/>
</dbReference>
<keyword evidence="4 11" id="KW-0812">Transmembrane</keyword>
<feature type="transmembrane region" description="Helical" evidence="11">
    <location>
        <begin position="165"/>
        <end position="183"/>
    </location>
</feature>
<dbReference type="InterPro" id="IPR027417">
    <property type="entry name" value="P-loop_NTPase"/>
</dbReference>
<dbReference type="FunFam" id="3.40.50.300:FF:000218">
    <property type="entry name" value="Multidrug ABC transporter ATP-binding protein"/>
    <property type="match status" value="1"/>
</dbReference>
<dbReference type="SUPFAM" id="SSF90123">
    <property type="entry name" value="ABC transporter transmembrane region"/>
    <property type="match status" value="1"/>
</dbReference>
<dbReference type="EMBL" id="CP009962">
    <property type="protein sequence ID" value="AIY40342.1"/>
    <property type="molecule type" value="Genomic_DNA"/>
</dbReference>
<reference evidence="15" key="1">
    <citation type="journal article" date="2014" name="Soil Biol. Biochem.">
        <title>Structure and function of bacterial communities in ageing soils: Insights from the Mendocino ecological staircase.</title>
        <authorList>
            <person name="Uroz S."/>
            <person name="Tech J.J."/>
            <person name="Sawaya N.A."/>
            <person name="Frey-Klett P."/>
            <person name="Leveau J.H.J."/>
        </authorList>
    </citation>
    <scope>NUCLEOTIDE SEQUENCE [LARGE SCALE GENOMIC DNA]</scope>
    <source>
        <strain evidence="15">Cal35</strain>
    </source>
</reference>
<feature type="transmembrane region" description="Helical" evidence="11">
    <location>
        <begin position="245"/>
        <end position="269"/>
    </location>
</feature>
<evidence type="ECO:0000256" key="2">
    <source>
        <dbReference type="ARBA" id="ARBA00022448"/>
    </source>
</evidence>
<evidence type="ECO:0000256" key="8">
    <source>
        <dbReference type="ARBA" id="ARBA00022989"/>
    </source>
</evidence>
<dbReference type="SUPFAM" id="SSF52540">
    <property type="entry name" value="P-loop containing nucleoside triphosphate hydrolases"/>
    <property type="match status" value="1"/>
</dbReference>
<dbReference type="GO" id="GO:0005524">
    <property type="term" value="F:ATP binding"/>
    <property type="evidence" value="ECO:0007669"/>
    <property type="project" value="UniProtKB-KW"/>
</dbReference>
<evidence type="ECO:0000256" key="3">
    <source>
        <dbReference type="ARBA" id="ARBA00022475"/>
    </source>
</evidence>
<dbReference type="GO" id="GO:0034040">
    <property type="term" value="F:ATPase-coupled lipid transmembrane transporter activity"/>
    <property type="evidence" value="ECO:0007669"/>
    <property type="project" value="InterPro"/>
</dbReference>
<keyword evidence="7" id="KW-1278">Translocase</keyword>
<proteinExistence type="predicted"/>
<dbReference type="PROSITE" id="PS00211">
    <property type="entry name" value="ABC_TRANSPORTER_1"/>
    <property type="match status" value="1"/>
</dbReference>
<dbReference type="GO" id="GO:0005886">
    <property type="term" value="C:plasma membrane"/>
    <property type="evidence" value="ECO:0007669"/>
    <property type="project" value="UniProtKB-SubCell"/>
</dbReference>
<evidence type="ECO:0000256" key="7">
    <source>
        <dbReference type="ARBA" id="ARBA00022967"/>
    </source>
</evidence>
<dbReference type="Pfam" id="PF00664">
    <property type="entry name" value="ABC_membrane"/>
    <property type="match status" value="1"/>
</dbReference>
<sequence length="585" mass="64252">MNVYSYTTIFKRLAALHKPYKKRLVLGLLGMVVTAATEPLVAYIFKILLDKGFVQKQTFPIWVVPLAVIGAFVARGASTFLTTYMTNWVSTRVLTTLRQQMFNRILNVSIDFHATHTVGRVINSIMFEVQQIIEMISKLFTSIVRCALTVAGLMGYMLFISWKLTIVALVLMPLMMLVVRTTAKRLKKLNKDSLDVNAQLTQVIEETTRAQQVIKVFGGEDYERKRFAESAEEIRRYSMRMTSTFAATVPVTQIMMACAMSVMITMGLVQASHGQLTAGDFISFLAAMIALQVPLKQLAEVNGPLQRGMAAAEAVFKLIDSRVERSGGIQLEKRAMGKIEFSNVGFSYPGQERPALKNINLDVKPGETIAFVGMSGGGKSTLVNLIPGFYSATEGRILLDDLPIESIALDSLRAQIAMVSQNVVLFNDTIAANIAYGDKAPSQERIEAAAKAAHLAEMITSLPESYATQVGDNGSRLSGGQRQRLAMARAIYKDAPILILDEATSALDTESERAVQAALDQLMQGRTTFVIAHRLSTIERASRIAVLSNGSIVEIGTHQELLSKQGAYANLYHLQFSKGAVNVEM</sequence>
<dbReference type="HOGENOM" id="CLU_000604_84_3_4"/>
<dbReference type="OrthoDB" id="8554730at2"/>
<dbReference type="Gene3D" id="3.40.50.300">
    <property type="entry name" value="P-loop containing nucleotide triphosphate hydrolases"/>
    <property type="match status" value="1"/>
</dbReference>
<dbReference type="AlphaFoldDB" id="A0A0A1FBX1"/>
<keyword evidence="9" id="KW-0445">Lipid transport</keyword>
<dbReference type="CDD" id="cd18552">
    <property type="entry name" value="ABC_6TM_MsbA_like"/>
    <property type="match status" value="1"/>
</dbReference>
<evidence type="ECO:0000259" key="12">
    <source>
        <dbReference type="PROSITE" id="PS50893"/>
    </source>
</evidence>
<evidence type="ECO:0000256" key="4">
    <source>
        <dbReference type="ARBA" id="ARBA00022692"/>
    </source>
</evidence>
<feature type="domain" description="ABC transporter" evidence="12">
    <location>
        <begin position="339"/>
        <end position="574"/>
    </location>
</feature>
<dbReference type="SMART" id="SM00382">
    <property type="entry name" value="AAA"/>
    <property type="match status" value="1"/>
</dbReference>
<keyword evidence="2" id="KW-0813">Transport</keyword>
<accession>A0A0A1FBX1</accession>
<evidence type="ECO:0000256" key="5">
    <source>
        <dbReference type="ARBA" id="ARBA00022741"/>
    </source>
</evidence>
<feature type="transmembrane region" description="Helical" evidence="11">
    <location>
        <begin position="139"/>
        <end position="159"/>
    </location>
</feature>
<dbReference type="NCBIfam" id="TIGR02203">
    <property type="entry name" value="MsbA_lipidA"/>
    <property type="match status" value="1"/>
</dbReference>
<evidence type="ECO:0000256" key="11">
    <source>
        <dbReference type="SAM" id="Phobius"/>
    </source>
</evidence>
<evidence type="ECO:0000256" key="6">
    <source>
        <dbReference type="ARBA" id="ARBA00022840"/>
    </source>
</evidence>
<dbReference type="RefSeq" id="WP_038486509.1">
    <property type="nucleotide sequence ID" value="NZ_CP009962.1"/>
</dbReference>
<evidence type="ECO:0000259" key="13">
    <source>
        <dbReference type="PROSITE" id="PS50929"/>
    </source>
</evidence>
<dbReference type="GO" id="GO:0016887">
    <property type="term" value="F:ATP hydrolysis activity"/>
    <property type="evidence" value="ECO:0007669"/>
    <property type="project" value="InterPro"/>
</dbReference>
<dbReference type="PROSITE" id="PS50893">
    <property type="entry name" value="ABC_TRANSPORTER_2"/>
    <property type="match status" value="1"/>
</dbReference>
<dbReference type="Gene3D" id="1.20.1560.10">
    <property type="entry name" value="ABC transporter type 1, transmembrane domain"/>
    <property type="match status" value="1"/>
</dbReference>
<name>A0A0A1FBX1_9BURK</name>
<evidence type="ECO:0000256" key="9">
    <source>
        <dbReference type="ARBA" id="ARBA00023055"/>
    </source>
</evidence>
<feature type="domain" description="ABC transmembrane type-1" evidence="13">
    <location>
        <begin position="25"/>
        <end position="307"/>
    </location>
</feature>
<dbReference type="InterPro" id="IPR017871">
    <property type="entry name" value="ABC_transporter-like_CS"/>
</dbReference>
<gene>
    <name evidence="14" type="primary">msbA</name>
    <name evidence="14" type="ORF">LT85_1184</name>
</gene>
<dbReference type="InterPro" id="IPR036640">
    <property type="entry name" value="ABC1_TM_sf"/>
</dbReference>
<protein>
    <submittedName>
        <fullName evidence="14">Lipid A export ATP-binding/permease protein MsbA</fullName>
    </submittedName>
</protein>
<keyword evidence="10 11" id="KW-0472">Membrane</keyword>
<dbReference type="InterPro" id="IPR011527">
    <property type="entry name" value="ABC1_TM_dom"/>
</dbReference>
<dbReference type="PROSITE" id="PS50929">
    <property type="entry name" value="ABC_TM1F"/>
    <property type="match status" value="1"/>
</dbReference>
<keyword evidence="5" id="KW-0547">Nucleotide-binding</keyword>
<evidence type="ECO:0000256" key="10">
    <source>
        <dbReference type="ARBA" id="ARBA00023136"/>
    </source>
</evidence>
<keyword evidence="6 14" id="KW-0067">ATP-binding</keyword>
<keyword evidence="8 11" id="KW-1133">Transmembrane helix</keyword>